<dbReference type="RefSeq" id="WP_263125764.1">
    <property type="nucleotide sequence ID" value="NZ_CP106753.1"/>
</dbReference>
<gene>
    <name evidence="1" type="ORF">N8I74_04625</name>
</gene>
<name>A0ABY6DQ05_9NEIS</name>
<dbReference type="Pfam" id="PF14063">
    <property type="entry name" value="DUF4254"/>
    <property type="match status" value="1"/>
</dbReference>
<reference evidence="1" key="1">
    <citation type="submission" date="2022-10" db="EMBL/GenBank/DDBJ databases">
        <title>Chitiniphilus purpureus sp. nov., a novel chitin-degrading bacterium isolated from crawfish pond sediment.</title>
        <authorList>
            <person name="Li K."/>
        </authorList>
    </citation>
    <scope>NUCLEOTIDE SEQUENCE</scope>
    <source>
        <strain evidence="1">CD1</strain>
    </source>
</reference>
<organism evidence="1 2">
    <name type="scientific">Chitiniphilus purpureus</name>
    <dbReference type="NCBI Taxonomy" id="2981137"/>
    <lineage>
        <taxon>Bacteria</taxon>
        <taxon>Pseudomonadati</taxon>
        <taxon>Pseudomonadota</taxon>
        <taxon>Betaproteobacteria</taxon>
        <taxon>Neisseriales</taxon>
        <taxon>Chitinibacteraceae</taxon>
        <taxon>Chitiniphilus</taxon>
    </lineage>
</organism>
<dbReference type="EMBL" id="CP106753">
    <property type="protein sequence ID" value="UXY16308.1"/>
    <property type="molecule type" value="Genomic_DNA"/>
</dbReference>
<dbReference type="InterPro" id="IPR025350">
    <property type="entry name" value="DUF4254"/>
</dbReference>
<protein>
    <submittedName>
        <fullName evidence="1">DUF4254 domain-containing protein</fullName>
    </submittedName>
</protein>
<keyword evidence="2" id="KW-1185">Reference proteome</keyword>
<evidence type="ECO:0000313" key="2">
    <source>
        <dbReference type="Proteomes" id="UP001061302"/>
    </source>
</evidence>
<dbReference type="Proteomes" id="UP001061302">
    <property type="component" value="Chromosome"/>
</dbReference>
<proteinExistence type="predicted"/>
<accession>A0ABY6DQ05</accession>
<evidence type="ECO:0000313" key="1">
    <source>
        <dbReference type="EMBL" id="UXY16308.1"/>
    </source>
</evidence>
<sequence>MPDLSAELIIDLHDRRLLELRWPQPATHEIEQLPEPWCWIERNHRYNSLLWAAEDQARREDVPDGEIVRRKREIDRYNQQRNDAVEHIDEHVLNSLATVERLPQARRHSETAGAMIDRLSILALKIHHMRLQTLRLEAGAEHVARCAVKLTVLQEQRADLGGSLDGLLADAAAGRAYFKVYRQFKMYNDPQLNPALYGATHGGASARLAS</sequence>